<organism evidence="1 2">
    <name type="scientific">Pyronema omphalodes (strain CBS 100304)</name>
    <name type="common">Pyronema confluens</name>
    <dbReference type="NCBI Taxonomy" id="1076935"/>
    <lineage>
        <taxon>Eukaryota</taxon>
        <taxon>Fungi</taxon>
        <taxon>Dikarya</taxon>
        <taxon>Ascomycota</taxon>
        <taxon>Pezizomycotina</taxon>
        <taxon>Pezizomycetes</taxon>
        <taxon>Pezizales</taxon>
        <taxon>Pyronemataceae</taxon>
        <taxon>Pyronema</taxon>
    </lineage>
</organism>
<name>U4LAS2_PYROM</name>
<proteinExistence type="predicted"/>
<reference evidence="1 2" key="1">
    <citation type="journal article" date="2013" name="PLoS Genet.">
        <title>The genome and development-dependent transcriptomes of Pyronema confluens: a window into fungal evolution.</title>
        <authorList>
            <person name="Traeger S."/>
            <person name="Altegoer F."/>
            <person name="Freitag M."/>
            <person name="Gabaldon T."/>
            <person name="Kempken F."/>
            <person name="Kumar A."/>
            <person name="Marcet-Houben M."/>
            <person name="Poggeler S."/>
            <person name="Stajich J.E."/>
            <person name="Nowrousian M."/>
        </authorList>
    </citation>
    <scope>NUCLEOTIDE SEQUENCE [LARGE SCALE GENOMIC DNA]</scope>
    <source>
        <strain evidence="2">CBS 100304</strain>
        <tissue evidence="1">Vegetative mycelium</tissue>
    </source>
</reference>
<evidence type="ECO:0000313" key="1">
    <source>
        <dbReference type="EMBL" id="CCX07259.1"/>
    </source>
</evidence>
<dbReference type="Proteomes" id="UP000018144">
    <property type="component" value="Unassembled WGS sequence"/>
</dbReference>
<evidence type="ECO:0000313" key="2">
    <source>
        <dbReference type="Proteomes" id="UP000018144"/>
    </source>
</evidence>
<keyword evidence="2" id="KW-1185">Reference proteome</keyword>
<dbReference type="EMBL" id="HF935346">
    <property type="protein sequence ID" value="CCX07259.1"/>
    <property type="molecule type" value="Genomic_DNA"/>
</dbReference>
<gene>
    <name evidence="1" type="ORF">PCON_06848</name>
</gene>
<dbReference type="AlphaFoldDB" id="U4LAS2"/>
<accession>U4LAS2</accession>
<sequence length="175" mass="19874">MPSTETILLLDDSATMLSSGLWTTLSRSLTSVPYNYQRPYTVHFINARLPATRIFSRSQMGQLLSCVTPSGCSEIGQQIYYLYERNYMFRHRQANVKVVVYTNLKGGGQKGLKEKLDLCKAHFQGTTGMAFDLEFRVVGEDAKSISRAKRLEGHVARQYQDVKESFRVKVVYTGQ</sequence>
<protein>
    <submittedName>
        <fullName evidence="1">Uncharacterized protein</fullName>
    </submittedName>
</protein>